<dbReference type="GO" id="GO:0004673">
    <property type="term" value="F:protein histidine kinase activity"/>
    <property type="evidence" value="ECO:0007669"/>
    <property type="project" value="UniProtKB-EC"/>
</dbReference>
<feature type="domain" description="Signal transduction histidine kinase internal region" evidence="2">
    <location>
        <begin position="168"/>
        <end position="243"/>
    </location>
</feature>
<dbReference type="InterPro" id="IPR010559">
    <property type="entry name" value="Sig_transdc_His_kin_internal"/>
</dbReference>
<comment type="caution">
    <text evidence="3">The sequence shown here is derived from an EMBL/GenBank/DDBJ whole genome shotgun (WGS) entry which is preliminary data.</text>
</comment>
<accession>A0ABW9J1H9</accession>
<gene>
    <name evidence="3" type="ORF">E6A44_002385</name>
</gene>
<dbReference type="PANTHER" id="PTHR34220">
    <property type="entry name" value="SENSOR HISTIDINE KINASE YPDA"/>
    <property type="match status" value="1"/>
</dbReference>
<keyword evidence="1" id="KW-1133">Transmembrane helix</keyword>
<dbReference type="RefSeq" id="WP_138721559.1">
    <property type="nucleotide sequence ID" value="NZ_SSHJ02000001.1"/>
</dbReference>
<dbReference type="Proteomes" id="UP001517247">
    <property type="component" value="Unassembled WGS sequence"/>
</dbReference>
<proteinExistence type="predicted"/>
<feature type="transmembrane region" description="Helical" evidence="1">
    <location>
        <begin position="129"/>
        <end position="148"/>
    </location>
</feature>
<evidence type="ECO:0000256" key="1">
    <source>
        <dbReference type="SAM" id="Phobius"/>
    </source>
</evidence>
<keyword evidence="1" id="KW-0472">Membrane</keyword>
<keyword evidence="1" id="KW-0812">Transmembrane</keyword>
<feature type="transmembrane region" description="Helical" evidence="1">
    <location>
        <begin position="89"/>
        <end position="109"/>
    </location>
</feature>
<feature type="transmembrane region" description="Helical" evidence="1">
    <location>
        <begin position="26"/>
        <end position="44"/>
    </location>
</feature>
<dbReference type="EMBL" id="SSHJ02000001">
    <property type="protein sequence ID" value="MFN0254399.1"/>
    <property type="molecule type" value="Genomic_DNA"/>
</dbReference>
<keyword evidence="4" id="KW-1185">Reference proteome</keyword>
<evidence type="ECO:0000313" key="4">
    <source>
        <dbReference type="Proteomes" id="UP001517247"/>
    </source>
</evidence>
<dbReference type="EC" id="2.7.13.3" evidence="3"/>
<dbReference type="PANTHER" id="PTHR34220:SF7">
    <property type="entry name" value="SENSOR HISTIDINE KINASE YPDA"/>
    <property type="match status" value="1"/>
</dbReference>
<feature type="transmembrane region" description="Helical" evidence="1">
    <location>
        <begin position="56"/>
        <end position="77"/>
    </location>
</feature>
<dbReference type="InterPro" id="IPR050640">
    <property type="entry name" value="Bact_2-comp_sensor_kinase"/>
</dbReference>
<organism evidence="3 4">
    <name type="scientific">Pedobacter ureilyticus</name>
    <dbReference type="NCBI Taxonomy" id="1393051"/>
    <lineage>
        <taxon>Bacteria</taxon>
        <taxon>Pseudomonadati</taxon>
        <taxon>Bacteroidota</taxon>
        <taxon>Sphingobacteriia</taxon>
        <taxon>Sphingobacteriales</taxon>
        <taxon>Sphingobacteriaceae</taxon>
        <taxon>Pedobacter</taxon>
    </lineage>
</organism>
<reference evidence="3 4" key="1">
    <citation type="submission" date="2024-12" db="EMBL/GenBank/DDBJ databases">
        <authorList>
            <person name="Hu S."/>
        </authorList>
    </citation>
    <scope>NUCLEOTIDE SEQUENCE [LARGE SCALE GENOMIC DNA]</scope>
    <source>
        <strain evidence="3 4">THG-T11</strain>
    </source>
</reference>
<dbReference type="Pfam" id="PF06580">
    <property type="entry name" value="His_kinase"/>
    <property type="match status" value="1"/>
</dbReference>
<name>A0ABW9J1H9_9SPHI</name>
<keyword evidence="3" id="KW-0418">Kinase</keyword>
<evidence type="ECO:0000313" key="3">
    <source>
        <dbReference type="EMBL" id="MFN0254399.1"/>
    </source>
</evidence>
<keyword evidence="3" id="KW-0808">Transferase</keyword>
<evidence type="ECO:0000259" key="2">
    <source>
        <dbReference type="Pfam" id="PF06580"/>
    </source>
</evidence>
<sequence length="354" mass="41071">MFTEKKNQLSQISSRLDLFTHRKYRVYRHLTLWIAYWFIFAISYKNPNSIEPYATYLKIGISFTLFFQAYVNMYWLVPAYLFNNKFRSYLLGLILMLTLFSLLIGYVAYLMQDLQIRYAPLQLFDPKPAMYFAFALVFVGASSAIKLFQRWISDTREIAELTDVSIRAELEQLKNQVNPHFLFNMLNNANVLIASDPKKASQVLISLSDLLRYQLYDSARPEVLLSADINFLKDCLEMENIRRDHFDFSVTTSGAVHGIMIPPFLFISFVENAIKHSLDPDHISFVRVNFQLIEKQLRFNCINSKPAVELSKNMPGGIGLANIKRRLELLFGDHHELAINETSNSYSVKLILNL</sequence>
<protein>
    <submittedName>
        <fullName evidence="3">Sensor histidine kinase</fullName>
        <ecNumber evidence="3">2.7.13.3</ecNumber>
    </submittedName>
</protein>